<name>A0ABS2IP65_9ACTN</name>
<protein>
    <submittedName>
        <fullName evidence="1">Uncharacterized protein</fullName>
    </submittedName>
</protein>
<reference evidence="1 2" key="1">
    <citation type="submission" date="2021-02" db="EMBL/GenBank/DDBJ databases">
        <authorList>
            <person name="Ra J.-S."/>
        </authorList>
    </citation>
    <scope>NUCLEOTIDE SEQUENCE [LARGE SCALE GENOMIC DNA]</scope>
    <source>
        <strain evidence="1 2">MMS20-R1-14</strain>
    </source>
</reference>
<evidence type="ECO:0000313" key="2">
    <source>
        <dbReference type="Proteomes" id="UP001518872"/>
    </source>
</evidence>
<gene>
    <name evidence="1" type="ORF">JQX11_07185</name>
</gene>
<keyword evidence="2" id="KW-1185">Reference proteome</keyword>
<dbReference type="Proteomes" id="UP001518872">
    <property type="component" value="Unassembled WGS sequence"/>
</dbReference>
<dbReference type="RefSeq" id="WP_204924211.1">
    <property type="nucleotide sequence ID" value="NZ_JAFEUC010000003.1"/>
</dbReference>
<proteinExistence type="predicted"/>
<accession>A0ABS2IP65</accession>
<sequence>MATALRYHAALHYYVVHDGAGEPEGLLAEEFLLAADHSCVGLVGGGWSRSEGRWRDASATSRRLRVDPTLRARVTPVSRDGAATLYREFCGAALPDEAALRTCFGVLPAPPSPPLLLHRSEATPGFRETRTYRILFAGALTPGGLTALGGAWRMPVTGDLAEPGVRVLGTVCRQVGRDAFRWELRRVAAGAAWGLDVTCDLTGDRDDAVGVLLHALTAQVRLQGLVPVTIDRFR</sequence>
<evidence type="ECO:0000313" key="1">
    <source>
        <dbReference type="EMBL" id="MBM7076130.1"/>
    </source>
</evidence>
<organism evidence="1 2">
    <name type="scientific">Micromonospora humida</name>
    <dbReference type="NCBI Taxonomy" id="2809018"/>
    <lineage>
        <taxon>Bacteria</taxon>
        <taxon>Bacillati</taxon>
        <taxon>Actinomycetota</taxon>
        <taxon>Actinomycetes</taxon>
        <taxon>Micromonosporales</taxon>
        <taxon>Micromonosporaceae</taxon>
        <taxon>Micromonospora</taxon>
    </lineage>
</organism>
<dbReference type="EMBL" id="JAFEUC010000003">
    <property type="protein sequence ID" value="MBM7076130.1"/>
    <property type="molecule type" value="Genomic_DNA"/>
</dbReference>
<comment type="caution">
    <text evidence="1">The sequence shown here is derived from an EMBL/GenBank/DDBJ whole genome shotgun (WGS) entry which is preliminary data.</text>
</comment>